<comment type="similarity">
    <text evidence="1">Belongs to the peptidase C40 family.</text>
</comment>
<evidence type="ECO:0000256" key="2">
    <source>
        <dbReference type="ARBA" id="ARBA00022670"/>
    </source>
</evidence>
<keyword evidence="3" id="KW-0378">Hydrolase</keyword>
<dbReference type="AlphaFoldDB" id="A0A328UFJ6"/>
<evidence type="ECO:0000256" key="6">
    <source>
        <dbReference type="SAM" id="Phobius"/>
    </source>
</evidence>
<protein>
    <submittedName>
        <fullName evidence="8">NlpC/P60 family protein</fullName>
    </submittedName>
</protein>
<evidence type="ECO:0000256" key="4">
    <source>
        <dbReference type="ARBA" id="ARBA00022807"/>
    </source>
</evidence>
<evidence type="ECO:0000313" key="8">
    <source>
        <dbReference type="EMBL" id="RAQ29831.1"/>
    </source>
</evidence>
<feature type="transmembrane region" description="Helical" evidence="6">
    <location>
        <begin position="277"/>
        <end position="297"/>
    </location>
</feature>
<dbReference type="Pfam" id="PF00877">
    <property type="entry name" value="NLPC_P60"/>
    <property type="match status" value="1"/>
</dbReference>
<evidence type="ECO:0000256" key="5">
    <source>
        <dbReference type="SAM" id="MobiDB-lite"/>
    </source>
</evidence>
<dbReference type="PROSITE" id="PS51935">
    <property type="entry name" value="NLPC_P60"/>
    <property type="match status" value="1"/>
</dbReference>
<comment type="caution">
    <text evidence="8">The sequence shown here is derived from an EMBL/GenBank/DDBJ whole genome shotgun (WGS) entry which is preliminary data.</text>
</comment>
<dbReference type="Gene3D" id="3.90.1720.10">
    <property type="entry name" value="endopeptidase domain like (from Nostoc punctiforme)"/>
    <property type="match status" value="1"/>
</dbReference>
<organism evidence="8 9">
    <name type="scientific">Hydrogeniiclostridium mannosilyticum</name>
    <dbReference type="NCBI Taxonomy" id="2764322"/>
    <lineage>
        <taxon>Bacteria</taxon>
        <taxon>Bacillati</taxon>
        <taxon>Bacillota</taxon>
        <taxon>Clostridia</taxon>
        <taxon>Eubacteriales</taxon>
        <taxon>Acutalibacteraceae</taxon>
        <taxon>Hydrogeniiclostridium</taxon>
    </lineage>
</organism>
<dbReference type="InterPro" id="IPR051202">
    <property type="entry name" value="Peptidase_C40"/>
</dbReference>
<feature type="domain" description="NlpC/P60" evidence="7">
    <location>
        <begin position="511"/>
        <end position="634"/>
    </location>
</feature>
<keyword evidence="2" id="KW-0645">Protease</keyword>
<dbReference type="GO" id="GO:0006508">
    <property type="term" value="P:proteolysis"/>
    <property type="evidence" value="ECO:0007669"/>
    <property type="project" value="UniProtKB-KW"/>
</dbReference>
<dbReference type="GO" id="GO:0008234">
    <property type="term" value="F:cysteine-type peptidase activity"/>
    <property type="evidence" value="ECO:0007669"/>
    <property type="project" value="UniProtKB-KW"/>
</dbReference>
<feature type="compositionally biased region" description="Basic and acidic residues" evidence="5">
    <location>
        <begin position="39"/>
        <end position="49"/>
    </location>
</feature>
<accession>A0A328UFJ6</accession>
<keyword evidence="6" id="KW-1133">Transmembrane helix</keyword>
<dbReference type="NCBIfam" id="NF045974">
    <property type="entry name" value="conju_CD1108"/>
    <property type="match status" value="1"/>
</dbReference>
<sequence length="634" mass="71394">MSDQQEKQEQQVPQQSTAAAERILEHVDAAHTRHKSKKAARELQEETTLHMKSSRLQFTDEERAAPELAKYIRKSDKAADRLDAAREKIPKQRKLIKERTYDEAAGKGKTRLRFEKQEKPAPNDKQHKNPLSRPVQEAGVFVHNKIHSVEKDNAGVEGAHKAEELGERGARYGARKIRQGYHSRKLKPYRKAAKAEKAAAKANVKVEYRKILRDNPQLTSNPVSHLWQKRQIKKQYAQALRKGGTTGIRATAAKMRKLARKAAEETRKKVMFVARHPVGVVIAIGVLLLFIMIFAGLSSCASIFSGGASTVVGTSYVAEDAEMIGAEQDYAALEANLQNEIDAIEETHLGYDEYRYDLDTIGHDPYVLTSILTALHLDYTRADVQDTLQMLFEKQYILTLTEEVETLYRTETRTGTRTVIDPETGKETTETYEYEVQVPYDERHILHVSLENFDLSHLPVYIMDEETLSLYATYMQTLGNRPDLFPTSSYPNASTIKEPTYYEVPPEALKDATFAAMLTEAKKYIGYPYVWGGSSPATSFDCSGFVSWVINHSGWDVGRLGAQSLYNICTPVTAAQAKPGDLIFFQGTYDVSGVSHVGIYVGDGMMIHCGDPISYANINTNYWQEHFYAYGRLP</sequence>
<proteinExistence type="inferred from homology"/>
<dbReference type="SUPFAM" id="SSF54001">
    <property type="entry name" value="Cysteine proteinases"/>
    <property type="match status" value="1"/>
</dbReference>
<evidence type="ECO:0000256" key="1">
    <source>
        <dbReference type="ARBA" id="ARBA00007074"/>
    </source>
</evidence>
<dbReference type="PANTHER" id="PTHR47053">
    <property type="entry name" value="MUREIN DD-ENDOPEPTIDASE MEPH-RELATED"/>
    <property type="match status" value="1"/>
</dbReference>
<name>A0A328UFJ6_9FIRM</name>
<dbReference type="InterPro" id="IPR000064">
    <property type="entry name" value="NLP_P60_dom"/>
</dbReference>
<keyword evidence="6" id="KW-0472">Membrane</keyword>
<keyword evidence="9" id="KW-1185">Reference proteome</keyword>
<evidence type="ECO:0000256" key="3">
    <source>
        <dbReference type="ARBA" id="ARBA00022801"/>
    </source>
</evidence>
<keyword evidence="4" id="KW-0788">Thiol protease</keyword>
<keyword evidence="6" id="KW-0812">Transmembrane</keyword>
<dbReference type="InterPro" id="IPR038765">
    <property type="entry name" value="Papain-like_cys_pep_sf"/>
</dbReference>
<reference evidence="8 9" key="1">
    <citation type="submission" date="2018-06" db="EMBL/GenBank/DDBJ databases">
        <title>Noncontiguous genome sequence of Ruminococcaceae bacterium ASD2818.</title>
        <authorList>
            <person name="Chaplin A.V."/>
            <person name="Sokolova S.R."/>
            <person name="Kochetkova T.O."/>
            <person name="Goltsov A.Y."/>
            <person name="Trofimov D.Y."/>
            <person name="Efimov B.A."/>
        </authorList>
    </citation>
    <scope>NUCLEOTIDE SEQUENCE [LARGE SCALE GENOMIC DNA]</scope>
    <source>
        <strain evidence="8 9">ASD2818</strain>
    </source>
</reference>
<dbReference type="EMBL" id="QLYR01000002">
    <property type="protein sequence ID" value="RAQ29831.1"/>
    <property type="molecule type" value="Genomic_DNA"/>
</dbReference>
<dbReference type="PANTHER" id="PTHR47053:SF5">
    <property type="entry name" value="BIFUNCTIONAL MURAMIDASE_DL-ENDOPEPTIDASE CWLT"/>
    <property type="match status" value="1"/>
</dbReference>
<dbReference type="Proteomes" id="UP000249377">
    <property type="component" value="Unassembled WGS sequence"/>
</dbReference>
<evidence type="ECO:0000259" key="7">
    <source>
        <dbReference type="PROSITE" id="PS51935"/>
    </source>
</evidence>
<feature type="compositionally biased region" description="Basic and acidic residues" evidence="5">
    <location>
        <begin position="75"/>
        <end position="127"/>
    </location>
</feature>
<evidence type="ECO:0000313" key="9">
    <source>
        <dbReference type="Proteomes" id="UP000249377"/>
    </source>
</evidence>
<feature type="region of interest" description="Disordered" evidence="5">
    <location>
        <begin position="29"/>
        <end position="61"/>
    </location>
</feature>
<feature type="region of interest" description="Disordered" evidence="5">
    <location>
        <begin position="75"/>
        <end position="133"/>
    </location>
</feature>
<gene>
    <name evidence="8" type="ORF">DPQ25_05945</name>
</gene>